<evidence type="ECO:0000256" key="1">
    <source>
        <dbReference type="SAM" id="Phobius"/>
    </source>
</evidence>
<keyword evidence="1" id="KW-0472">Membrane</keyword>
<evidence type="ECO:0000313" key="3">
    <source>
        <dbReference type="Proteomes" id="UP001596507"/>
    </source>
</evidence>
<dbReference type="RefSeq" id="WP_262872292.1">
    <property type="nucleotide sequence ID" value="NZ_BAABKW010000008.1"/>
</dbReference>
<keyword evidence="3" id="KW-1185">Reference proteome</keyword>
<keyword evidence="1" id="KW-0812">Transmembrane</keyword>
<evidence type="ECO:0000313" key="2">
    <source>
        <dbReference type="EMBL" id="MFC7267337.1"/>
    </source>
</evidence>
<accession>A0ABW2HA92</accession>
<protein>
    <submittedName>
        <fullName evidence="2">Uncharacterized protein</fullName>
    </submittedName>
</protein>
<comment type="caution">
    <text evidence="2">The sequence shown here is derived from an EMBL/GenBank/DDBJ whole genome shotgun (WGS) entry which is preliminary data.</text>
</comment>
<reference evidence="3" key="1">
    <citation type="journal article" date="2019" name="Int. J. Syst. Evol. Microbiol.">
        <title>The Global Catalogue of Microorganisms (GCM) 10K type strain sequencing project: providing services to taxonomists for standard genome sequencing and annotation.</title>
        <authorList>
            <consortium name="The Broad Institute Genomics Platform"/>
            <consortium name="The Broad Institute Genome Sequencing Center for Infectious Disease"/>
            <person name="Wu L."/>
            <person name="Ma J."/>
        </authorList>
    </citation>
    <scope>NUCLEOTIDE SEQUENCE [LARGE SCALE GENOMIC DNA]</scope>
    <source>
        <strain evidence="3">CGMCC 1.15772</strain>
    </source>
</reference>
<keyword evidence="1" id="KW-1133">Transmembrane helix</keyword>
<gene>
    <name evidence="2" type="ORF">ACFQRL_00040</name>
</gene>
<name>A0ABW2HA92_9MICO</name>
<feature type="transmembrane region" description="Helical" evidence="1">
    <location>
        <begin position="39"/>
        <end position="58"/>
    </location>
</feature>
<dbReference type="PROSITE" id="PS51257">
    <property type="entry name" value="PROKAR_LIPOPROTEIN"/>
    <property type="match status" value="1"/>
</dbReference>
<dbReference type="Proteomes" id="UP001596507">
    <property type="component" value="Unassembled WGS sequence"/>
</dbReference>
<dbReference type="EMBL" id="JBHTBE010000001">
    <property type="protein sequence ID" value="MFC7267337.1"/>
    <property type="molecule type" value="Genomic_DNA"/>
</dbReference>
<organism evidence="2 3">
    <name type="scientific">Microbacterium fluvii</name>
    <dbReference type="NCBI Taxonomy" id="415215"/>
    <lineage>
        <taxon>Bacteria</taxon>
        <taxon>Bacillati</taxon>
        <taxon>Actinomycetota</taxon>
        <taxon>Actinomycetes</taxon>
        <taxon>Micrococcales</taxon>
        <taxon>Microbacteriaceae</taxon>
        <taxon>Microbacterium</taxon>
    </lineage>
</organism>
<proteinExistence type="predicted"/>
<sequence>MARLPIMEMVFLVAFWLVCALLACFTAYGLWSWVSGAPFDVGRVVASAVATGGIAAFANIQRNRKRSDGADESDDG</sequence>